<reference evidence="3 4" key="1">
    <citation type="submission" date="2016-07" db="EMBL/GenBank/DDBJ databases">
        <title>Characterization of isolates of Eisenbergiella tayi derived from blood cultures, using whole genome sequencing.</title>
        <authorList>
            <person name="Burdz T."/>
            <person name="Wiebe D."/>
            <person name="Huynh C."/>
            <person name="Bernard K."/>
        </authorList>
    </citation>
    <scope>NUCLEOTIDE SEQUENCE [LARGE SCALE GENOMIC DNA]</scope>
    <source>
        <strain evidence="1 3">NML 110608</strain>
        <strain evidence="2 4">NML 120489</strain>
    </source>
</reference>
<protein>
    <recommendedName>
        <fullName evidence="5">Protein pyrBI</fullName>
    </recommendedName>
</protein>
<dbReference type="Proteomes" id="UP000094067">
    <property type="component" value="Unassembled WGS sequence"/>
</dbReference>
<accession>A0A1E3AFD1</accession>
<sequence length="72" mass="8417">MRRITSACLLQTMRFDNLNGENPEQELEIYCKKLDMKKAAYVIEEKTVQPGGALVVKIKRQYNQYKTDGYLE</sequence>
<evidence type="ECO:0008006" key="5">
    <source>
        <dbReference type="Google" id="ProtNLM"/>
    </source>
</evidence>
<proteinExistence type="predicted"/>
<name>A0A1E3AFD1_9FIRM</name>
<dbReference type="Proteomes" id="UP000095003">
    <property type="component" value="Unassembled WGS sequence"/>
</dbReference>
<dbReference type="GeneID" id="93303944"/>
<evidence type="ECO:0000313" key="3">
    <source>
        <dbReference type="Proteomes" id="UP000094067"/>
    </source>
</evidence>
<dbReference type="EMBL" id="MCGH01000002">
    <property type="protein sequence ID" value="ODM07458.1"/>
    <property type="molecule type" value="Genomic_DNA"/>
</dbReference>
<dbReference type="RefSeq" id="WP_044968016.1">
    <property type="nucleotide sequence ID" value="NZ_DAWDRA010000315.1"/>
</dbReference>
<evidence type="ECO:0000313" key="2">
    <source>
        <dbReference type="EMBL" id="ODM12105.1"/>
    </source>
</evidence>
<dbReference type="AlphaFoldDB" id="A0A1E3AFD1"/>
<gene>
    <name evidence="2" type="ORF">BEH84_02720</name>
    <name evidence="1" type="ORF">BEI61_03348</name>
</gene>
<comment type="caution">
    <text evidence="1">The sequence shown here is derived from an EMBL/GenBank/DDBJ whole genome shotgun (WGS) entry which is preliminary data.</text>
</comment>
<organism evidence="1 3">
    <name type="scientific">Eisenbergiella tayi</name>
    <dbReference type="NCBI Taxonomy" id="1432052"/>
    <lineage>
        <taxon>Bacteria</taxon>
        <taxon>Bacillati</taxon>
        <taxon>Bacillota</taxon>
        <taxon>Clostridia</taxon>
        <taxon>Lachnospirales</taxon>
        <taxon>Lachnospiraceae</taxon>
        <taxon>Eisenbergiella</taxon>
    </lineage>
</organism>
<evidence type="ECO:0000313" key="4">
    <source>
        <dbReference type="Proteomes" id="UP000095003"/>
    </source>
</evidence>
<evidence type="ECO:0000313" key="1">
    <source>
        <dbReference type="EMBL" id="ODM07458.1"/>
    </source>
</evidence>
<dbReference type="EMBL" id="MCGI01000002">
    <property type="protein sequence ID" value="ODM12105.1"/>
    <property type="molecule type" value="Genomic_DNA"/>
</dbReference>